<reference evidence="1 2" key="1">
    <citation type="submission" date="2020-02" db="EMBL/GenBank/DDBJ databases">
        <title>Draft genome sequence of Haematococcus lacustris strain NIES-144.</title>
        <authorList>
            <person name="Morimoto D."/>
            <person name="Nakagawa S."/>
            <person name="Yoshida T."/>
            <person name="Sawayama S."/>
        </authorList>
    </citation>
    <scope>NUCLEOTIDE SEQUENCE [LARGE SCALE GENOMIC DNA]</scope>
    <source>
        <strain evidence="1 2">NIES-144</strain>
    </source>
</reference>
<evidence type="ECO:0000313" key="1">
    <source>
        <dbReference type="EMBL" id="GFH25288.1"/>
    </source>
</evidence>
<name>A0A6A0A1V7_HAELA</name>
<protein>
    <submittedName>
        <fullName evidence="1">Uncharacterized protein</fullName>
    </submittedName>
</protein>
<organism evidence="1 2">
    <name type="scientific">Haematococcus lacustris</name>
    <name type="common">Green alga</name>
    <name type="synonym">Haematococcus pluvialis</name>
    <dbReference type="NCBI Taxonomy" id="44745"/>
    <lineage>
        <taxon>Eukaryota</taxon>
        <taxon>Viridiplantae</taxon>
        <taxon>Chlorophyta</taxon>
        <taxon>core chlorophytes</taxon>
        <taxon>Chlorophyceae</taxon>
        <taxon>CS clade</taxon>
        <taxon>Chlamydomonadales</taxon>
        <taxon>Haematococcaceae</taxon>
        <taxon>Haematococcus</taxon>
    </lineage>
</organism>
<accession>A0A6A0A1V7</accession>
<dbReference type="AlphaFoldDB" id="A0A6A0A1V7"/>
<proteinExistence type="predicted"/>
<comment type="caution">
    <text evidence="1">The sequence shown here is derived from an EMBL/GenBank/DDBJ whole genome shotgun (WGS) entry which is preliminary data.</text>
</comment>
<evidence type="ECO:0000313" key="2">
    <source>
        <dbReference type="Proteomes" id="UP000485058"/>
    </source>
</evidence>
<sequence>MDAGEPLHMLSQDLLVMGPRPDVYKRRQ</sequence>
<dbReference type="EMBL" id="BLLF01002773">
    <property type="protein sequence ID" value="GFH25288.1"/>
    <property type="molecule type" value="Genomic_DNA"/>
</dbReference>
<keyword evidence="2" id="KW-1185">Reference proteome</keyword>
<gene>
    <name evidence="1" type="ORF">HaLaN_23226</name>
</gene>
<dbReference type="Proteomes" id="UP000485058">
    <property type="component" value="Unassembled WGS sequence"/>
</dbReference>